<name>A0A9P3G5K1_9APHY</name>
<comment type="caution">
    <text evidence="1">The sequence shown here is derived from an EMBL/GenBank/DDBJ whole genome shotgun (WGS) entry which is preliminary data.</text>
</comment>
<proteinExistence type="predicted"/>
<sequence length="153" mass="17258">MPPVPQDYMLVPQEAYASRTSRFAPEPPLTIRQGDNFGIRLDDAFRQNYSQLPDAEAVAAGFMPGKRIALRVNWPGYEPWHYHFTVPASAQKGAIVTEVARQMQRFLDEMRGNTPAADAQDWNIANIQLADLVLLELRHVAQGSRQPVLCKRV</sequence>
<gene>
    <name evidence="1" type="ORF">PsYK624_043570</name>
</gene>
<dbReference type="AlphaFoldDB" id="A0A9P3G5K1"/>
<dbReference type="EMBL" id="BPQB01000009">
    <property type="protein sequence ID" value="GJE88274.1"/>
    <property type="molecule type" value="Genomic_DNA"/>
</dbReference>
<keyword evidence="2" id="KW-1185">Reference proteome</keyword>
<dbReference type="Proteomes" id="UP000703269">
    <property type="component" value="Unassembled WGS sequence"/>
</dbReference>
<reference evidence="1 2" key="1">
    <citation type="submission" date="2021-08" db="EMBL/GenBank/DDBJ databases">
        <title>Draft Genome Sequence of Phanerochaete sordida strain YK-624.</title>
        <authorList>
            <person name="Mori T."/>
            <person name="Dohra H."/>
            <person name="Suzuki T."/>
            <person name="Kawagishi H."/>
            <person name="Hirai H."/>
        </authorList>
    </citation>
    <scope>NUCLEOTIDE SEQUENCE [LARGE SCALE GENOMIC DNA]</scope>
    <source>
        <strain evidence="1 2">YK-624</strain>
    </source>
</reference>
<accession>A0A9P3G5K1</accession>
<evidence type="ECO:0000313" key="2">
    <source>
        <dbReference type="Proteomes" id="UP000703269"/>
    </source>
</evidence>
<evidence type="ECO:0000313" key="1">
    <source>
        <dbReference type="EMBL" id="GJE88274.1"/>
    </source>
</evidence>
<organism evidence="1 2">
    <name type="scientific">Phanerochaete sordida</name>
    <dbReference type="NCBI Taxonomy" id="48140"/>
    <lineage>
        <taxon>Eukaryota</taxon>
        <taxon>Fungi</taxon>
        <taxon>Dikarya</taxon>
        <taxon>Basidiomycota</taxon>
        <taxon>Agaricomycotina</taxon>
        <taxon>Agaricomycetes</taxon>
        <taxon>Polyporales</taxon>
        <taxon>Phanerochaetaceae</taxon>
        <taxon>Phanerochaete</taxon>
    </lineage>
</organism>
<dbReference type="OrthoDB" id="3269405at2759"/>
<protein>
    <submittedName>
        <fullName evidence="1">Uncharacterized protein</fullName>
    </submittedName>
</protein>